<keyword evidence="3" id="KW-0804">Transcription</keyword>
<dbReference type="PROSITE" id="PS51078">
    <property type="entry name" value="ICLR_ED"/>
    <property type="match status" value="1"/>
</dbReference>
<evidence type="ECO:0000256" key="2">
    <source>
        <dbReference type="ARBA" id="ARBA00023125"/>
    </source>
</evidence>
<dbReference type="PANTHER" id="PTHR30136">
    <property type="entry name" value="HELIX-TURN-HELIX TRANSCRIPTIONAL REGULATOR, ICLR FAMILY"/>
    <property type="match status" value="1"/>
</dbReference>
<feature type="domain" description="IclR-ED" evidence="5">
    <location>
        <begin position="82"/>
        <end position="270"/>
    </location>
</feature>
<dbReference type="EMBL" id="JBAFVH010000006">
    <property type="protein sequence ID" value="MFG1372759.1"/>
    <property type="molecule type" value="Genomic_DNA"/>
</dbReference>
<evidence type="ECO:0000259" key="4">
    <source>
        <dbReference type="PROSITE" id="PS51077"/>
    </source>
</evidence>
<dbReference type="InterPro" id="IPR036388">
    <property type="entry name" value="WH-like_DNA-bd_sf"/>
</dbReference>
<dbReference type="SUPFAM" id="SSF55781">
    <property type="entry name" value="GAF domain-like"/>
    <property type="match status" value="1"/>
</dbReference>
<evidence type="ECO:0000256" key="1">
    <source>
        <dbReference type="ARBA" id="ARBA00023015"/>
    </source>
</evidence>
<dbReference type="PANTHER" id="PTHR30136:SF35">
    <property type="entry name" value="HTH-TYPE TRANSCRIPTIONAL REGULATOR RV1719"/>
    <property type="match status" value="1"/>
</dbReference>
<name>A0ABW6ZYF8_9HYPH</name>
<dbReference type="InterPro" id="IPR029016">
    <property type="entry name" value="GAF-like_dom_sf"/>
</dbReference>
<feature type="domain" description="HTH iclR-type" evidence="4">
    <location>
        <begin position="19"/>
        <end position="81"/>
    </location>
</feature>
<dbReference type="InterPro" id="IPR005471">
    <property type="entry name" value="Tscrpt_reg_IclR_N"/>
</dbReference>
<dbReference type="Pfam" id="PF09339">
    <property type="entry name" value="HTH_IclR"/>
    <property type="match status" value="1"/>
</dbReference>
<keyword evidence="7" id="KW-1185">Reference proteome</keyword>
<dbReference type="SUPFAM" id="SSF46785">
    <property type="entry name" value="Winged helix' DNA-binding domain"/>
    <property type="match status" value="1"/>
</dbReference>
<comment type="caution">
    <text evidence="6">The sequence shown here is derived from an EMBL/GenBank/DDBJ whole genome shotgun (WGS) entry which is preliminary data.</text>
</comment>
<dbReference type="SMART" id="SM00346">
    <property type="entry name" value="HTH_ICLR"/>
    <property type="match status" value="1"/>
</dbReference>
<evidence type="ECO:0000313" key="6">
    <source>
        <dbReference type="EMBL" id="MFG1372759.1"/>
    </source>
</evidence>
<dbReference type="Gene3D" id="3.30.450.40">
    <property type="match status" value="1"/>
</dbReference>
<proteinExistence type="predicted"/>
<dbReference type="InterPro" id="IPR036390">
    <property type="entry name" value="WH_DNA-bd_sf"/>
</dbReference>
<protein>
    <submittedName>
        <fullName evidence="6">IclR family transcriptional regulator</fullName>
    </submittedName>
</protein>
<dbReference type="InterPro" id="IPR050707">
    <property type="entry name" value="HTH_MetabolicPath_Reg"/>
</dbReference>
<keyword evidence="1" id="KW-0805">Transcription regulation</keyword>
<organism evidence="6 7">
    <name type="scientific">Xanthobacter oligotrophicus</name>
    <dbReference type="NCBI Taxonomy" id="2607286"/>
    <lineage>
        <taxon>Bacteria</taxon>
        <taxon>Pseudomonadati</taxon>
        <taxon>Pseudomonadota</taxon>
        <taxon>Alphaproteobacteria</taxon>
        <taxon>Hyphomicrobiales</taxon>
        <taxon>Xanthobacteraceae</taxon>
        <taxon>Xanthobacter</taxon>
    </lineage>
</organism>
<evidence type="ECO:0000259" key="5">
    <source>
        <dbReference type="PROSITE" id="PS51078"/>
    </source>
</evidence>
<gene>
    <name evidence="6" type="ORF">V5F32_11335</name>
</gene>
<accession>A0ABW6ZYF8</accession>
<dbReference type="PROSITE" id="PS51077">
    <property type="entry name" value="HTH_ICLR"/>
    <property type="match status" value="1"/>
</dbReference>
<evidence type="ECO:0000313" key="7">
    <source>
        <dbReference type="Proteomes" id="UP001604002"/>
    </source>
</evidence>
<reference evidence="6 7" key="1">
    <citation type="submission" date="2024-02" db="EMBL/GenBank/DDBJ databases">
        <title>Expansion and revision of Xanthobacter and proposal of Roseixanthobacter gen. nov.</title>
        <authorList>
            <person name="Soltysiak M.P.M."/>
            <person name="Jalihal A."/>
            <person name="Ory A."/>
            <person name="Chrisophersen C."/>
            <person name="Lee A.D."/>
            <person name="Boulton J."/>
            <person name="Springer M."/>
        </authorList>
    </citation>
    <scope>NUCLEOTIDE SEQUENCE [LARGE SCALE GENOMIC DNA]</scope>
    <source>
        <strain evidence="6 7">23A</strain>
    </source>
</reference>
<dbReference type="RefSeq" id="WP_393992620.1">
    <property type="nucleotide sequence ID" value="NZ_JBAFVH010000006.1"/>
</dbReference>
<dbReference type="Pfam" id="PF01614">
    <property type="entry name" value="IclR_C"/>
    <property type="match status" value="1"/>
</dbReference>
<sequence length="292" mass="31446">MDKKLPQSPVESDAEAGPSGLLERTLAVLELLAVHAHGLPLYEVADHLHIPRSATHRILTSLVEHGYVRQERQLGAYLLTAKLTSLAFTFLAASGITDFAQPILDRLAHESGELVRLAMIDGRELIWVAKSQGSPFGLRYDPDMGQVGRLSCSASGHAWLSCLPEEEAVALVETQGYGARRDFGPRAPETRTALLKYLRVARKRGFAVTVQTYTPWMSACAAPVRSIATGEVTGTVVIAGPNVRLTEARMLELGTLLMEAARELSMAVSASPGLAARRGSERSSFFAGPGES</sequence>
<evidence type="ECO:0000256" key="3">
    <source>
        <dbReference type="ARBA" id="ARBA00023163"/>
    </source>
</evidence>
<keyword evidence="2" id="KW-0238">DNA-binding</keyword>
<dbReference type="InterPro" id="IPR014757">
    <property type="entry name" value="Tscrpt_reg_IclR_C"/>
</dbReference>
<dbReference type="Gene3D" id="1.10.10.10">
    <property type="entry name" value="Winged helix-like DNA-binding domain superfamily/Winged helix DNA-binding domain"/>
    <property type="match status" value="1"/>
</dbReference>
<dbReference type="Proteomes" id="UP001604002">
    <property type="component" value="Unassembled WGS sequence"/>
</dbReference>